<sequence>MVHMTAPSLIRQIGIIGTGKVARAMALALGKHSAKPPMLWGRTRTAMEEAIAQIGHGVAANSLAALVQACDVTVIAVSDDAITAVAETLAQAGRLDHAPLVFHVSGSSGTAILSALHSNGALTAAIHPAMTFTGDPHLEVVRMAGAHFAVTGSDSKAAARAHGLIRMLGGVSVEVAETQRTLYHAALCHAANHLVTLIAGASGALRAAGAENPRDFLAPLVRAALDNALERGIGALSGPVLRGDTGTVCAHLTAIEAGYPDMLAPYRAMALATAEELARQEPSALVRQHMLHSWKIIQ</sequence>
<dbReference type="PATRIC" id="fig|1114963.3.peg.4023"/>
<gene>
    <name evidence="3" type="ORF">V474_02040</name>
</gene>
<dbReference type="Gene3D" id="1.10.1040.20">
    <property type="entry name" value="ProC-like, C-terminal domain"/>
    <property type="match status" value="1"/>
</dbReference>
<dbReference type="Pfam" id="PF10728">
    <property type="entry name" value="DUF2520"/>
    <property type="match status" value="1"/>
</dbReference>
<feature type="domain" description="DUF2520" evidence="2">
    <location>
        <begin position="147"/>
        <end position="272"/>
    </location>
</feature>
<proteinExistence type="predicted"/>
<feature type="domain" description="Putative oxidoreductase/dehydrogenase Rossmann-like" evidence="1">
    <location>
        <begin position="12"/>
        <end position="128"/>
    </location>
</feature>
<dbReference type="InterPro" id="IPR019665">
    <property type="entry name" value="OxRdtase/DH_put_Rossmann_dom"/>
</dbReference>
<protein>
    <recommendedName>
        <fullName evidence="5">Cytoplasmic protein</fullName>
    </recommendedName>
</protein>
<dbReference type="PANTHER" id="PTHR40459">
    <property type="entry name" value="CONSERVED HYPOTHETICAL ALANINE AND LEUCINE RICH PROTEIN"/>
    <property type="match status" value="1"/>
</dbReference>
<dbReference type="AlphaFoldDB" id="A0A0J7XL62"/>
<evidence type="ECO:0000259" key="1">
    <source>
        <dbReference type="Pfam" id="PF10727"/>
    </source>
</evidence>
<evidence type="ECO:0000313" key="4">
    <source>
        <dbReference type="Proteomes" id="UP000052268"/>
    </source>
</evidence>
<dbReference type="SUPFAM" id="SSF48179">
    <property type="entry name" value="6-phosphogluconate dehydrogenase C-terminal domain-like"/>
    <property type="match status" value="1"/>
</dbReference>
<dbReference type="InterPro" id="IPR008927">
    <property type="entry name" value="6-PGluconate_DH-like_C_sf"/>
</dbReference>
<dbReference type="Proteomes" id="UP000052268">
    <property type="component" value="Unassembled WGS sequence"/>
</dbReference>
<name>A0A0J7XL62_9SPHN</name>
<dbReference type="InterPro" id="IPR037108">
    <property type="entry name" value="TM1727-like_C_sf"/>
</dbReference>
<dbReference type="Gene3D" id="3.40.50.720">
    <property type="entry name" value="NAD(P)-binding Rossmann-like Domain"/>
    <property type="match status" value="1"/>
</dbReference>
<dbReference type="InterPro" id="IPR036291">
    <property type="entry name" value="NAD(P)-bd_dom_sf"/>
</dbReference>
<dbReference type="InterPro" id="IPR018931">
    <property type="entry name" value="DUF2520"/>
</dbReference>
<evidence type="ECO:0000259" key="2">
    <source>
        <dbReference type="Pfam" id="PF10728"/>
    </source>
</evidence>
<dbReference type="SUPFAM" id="SSF51735">
    <property type="entry name" value="NAD(P)-binding Rossmann-fold domains"/>
    <property type="match status" value="1"/>
</dbReference>
<reference evidence="3 4" key="1">
    <citation type="journal article" date="2015" name="G3 (Bethesda)">
        <title>Insights into Ongoing Evolution of the Hexachlorocyclohexane Catabolic Pathway from Comparative Genomics of Ten Sphingomonadaceae Strains.</title>
        <authorList>
            <person name="Pearce S.L."/>
            <person name="Oakeshott J.G."/>
            <person name="Pandey G."/>
        </authorList>
    </citation>
    <scope>NUCLEOTIDE SEQUENCE [LARGE SCALE GENOMIC DNA]</scope>
    <source>
        <strain evidence="3 4">LL02</strain>
    </source>
</reference>
<dbReference type="EMBL" id="JACU01000010">
    <property type="protein sequence ID" value="KMS51843.1"/>
    <property type="molecule type" value="Genomic_DNA"/>
</dbReference>
<dbReference type="Pfam" id="PF10727">
    <property type="entry name" value="Rossmann-like"/>
    <property type="match status" value="1"/>
</dbReference>
<keyword evidence="4" id="KW-1185">Reference proteome</keyword>
<evidence type="ECO:0000313" key="3">
    <source>
        <dbReference type="EMBL" id="KMS51843.1"/>
    </source>
</evidence>
<organism evidence="3 4">
    <name type="scientific">Novosphingobium barchaimii LL02</name>
    <dbReference type="NCBI Taxonomy" id="1114963"/>
    <lineage>
        <taxon>Bacteria</taxon>
        <taxon>Pseudomonadati</taxon>
        <taxon>Pseudomonadota</taxon>
        <taxon>Alphaproteobacteria</taxon>
        <taxon>Sphingomonadales</taxon>
        <taxon>Sphingomonadaceae</taxon>
        <taxon>Novosphingobium</taxon>
    </lineage>
</organism>
<evidence type="ECO:0008006" key="5">
    <source>
        <dbReference type="Google" id="ProtNLM"/>
    </source>
</evidence>
<comment type="caution">
    <text evidence="3">The sequence shown here is derived from an EMBL/GenBank/DDBJ whole genome shotgun (WGS) entry which is preliminary data.</text>
</comment>
<accession>A0A0J7XL62</accession>
<dbReference type="PANTHER" id="PTHR40459:SF1">
    <property type="entry name" value="CONSERVED HYPOTHETICAL ALANINE AND LEUCINE RICH PROTEIN"/>
    <property type="match status" value="1"/>
</dbReference>